<organism evidence="2">
    <name type="scientific">Lepeophtheirus salmonis</name>
    <name type="common">Salmon louse</name>
    <name type="synonym">Caligus salmonis</name>
    <dbReference type="NCBI Taxonomy" id="72036"/>
    <lineage>
        <taxon>Eukaryota</taxon>
        <taxon>Metazoa</taxon>
        <taxon>Ecdysozoa</taxon>
        <taxon>Arthropoda</taxon>
        <taxon>Crustacea</taxon>
        <taxon>Multicrustacea</taxon>
        <taxon>Hexanauplia</taxon>
        <taxon>Copepoda</taxon>
        <taxon>Siphonostomatoida</taxon>
        <taxon>Caligidae</taxon>
        <taxon>Lepeophtheirus</taxon>
    </lineage>
</organism>
<feature type="region of interest" description="Disordered" evidence="1">
    <location>
        <begin position="19"/>
        <end position="52"/>
    </location>
</feature>
<dbReference type="EMBL" id="HACA01011022">
    <property type="protein sequence ID" value="CDW28383.1"/>
    <property type="molecule type" value="Transcribed_RNA"/>
</dbReference>
<evidence type="ECO:0000256" key="1">
    <source>
        <dbReference type="SAM" id="MobiDB-lite"/>
    </source>
</evidence>
<feature type="compositionally biased region" description="Polar residues" evidence="1">
    <location>
        <begin position="20"/>
        <end position="32"/>
    </location>
</feature>
<proteinExistence type="predicted"/>
<protein>
    <submittedName>
        <fullName evidence="2">Uncharacterized protein</fullName>
    </submittedName>
</protein>
<reference evidence="2" key="1">
    <citation type="submission" date="2014-05" db="EMBL/GenBank/DDBJ databases">
        <authorList>
            <person name="Chronopoulou M."/>
        </authorList>
    </citation>
    <scope>NUCLEOTIDE SEQUENCE</scope>
    <source>
        <tissue evidence="2">Whole organism</tissue>
    </source>
</reference>
<accession>A0A0K2TQU4</accession>
<dbReference type="AlphaFoldDB" id="A0A0K2TQU4"/>
<name>A0A0K2TQU4_LEPSM</name>
<evidence type="ECO:0000313" key="2">
    <source>
        <dbReference type="EMBL" id="CDW28383.1"/>
    </source>
</evidence>
<sequence>MILRQHQFELKLRVKLTVSGPRNSCPESSKSSMRTRRSPSGKLLEKLAGQSR</sequence>